<comment type="cofactor">
    <cofactor evidence="1 15">
        <name>Zn(2+)</name>
        <dbReference type="ChEBI" id="CHEBI:29105"/>
    </cofactor>
</comment>
<dbReference type="InterPro" id="IPR013078">
    <property type="entry name" value="His_Pase_superF_clade-1"/>
</dbReference>
<keyword evidence="10 15" id="KW-0067">ATP-binding</keyword>
<keyword evidence="7 15" id="KW-0479">Metal-binding</keyword>
<feature type="domain" description="Aminoacyl-tRNA synthetase class Ia" evidence="17">
    <location>
        <begin position="12"/>
        <end position="485"/>
    </location>
</feature>
<reference evidence="19 20" key="1">
    <citation type="journal article" date="2016" name="Nat. Commun.">
        <title>Thousands of microbial genomes shed light on interconnected biogeochemical processes in an aquifer system.</title>
        <authorList>
            <person name="Anantharaman K."/>
            <person name="Brown C.T."/>
            <person name="Hug L.A."/>
            <person name="Sharon I."/>
            <person name="Castelle C.J."/>
            <person name="Probst A.J."/>
            <person name="Thomas B.C."/>
            <person name="Singh A."/>
            <person name="Wilkins M.J."/>
            <person name="Karaoz U."/>
            <person name="Brodie E.L."/>
            <person name="Williams K.H."/>
            <person name="Hubbard S.S."/>
            <person name="Banfield J.F."/>
        </authorList>
    </citation>
    <scope>NUCLEOTIDE SEQUENCE [LARGE SCALE GENOMIC DNA]</scope>
</reference>
<comment type="catalytic activity">
    <reaction evidence="14 15">
        <text>tRNA(Ile) + L-isoleucine + ATP = L-isoleucyl-tRNA(Ile) + AMP + diphosphate</text>
        <dbReference type="Rhea" id="RHEA:11060"/>
        <dbReference type="Rhea" id="RHEA-COMP:9666"/>
        <dbReference type="Rhea" id="RHEA-COMP:9695"/>
        <dbReference type="ChEBI" id="CHEBI:30616"/>
        <dbReference type="ChEBI" id="CHEBI:33019"/>
        <dbReference type="ChEBI" id="CHEBI:58045"/>
        <dbReference type="ChEBI" id="CHEBI:78442"/>
        <dbReference type="ChEBI" id="CHEBI:78528"/>
        <dbReference type="ChEBI" id="CHEBI:456215"/>
        <dbReference type="EC" id="6.1.1.5"/>
    </reaction>
</comment>
<comment type="domain">
    <text evidence="15">IleRS has two distinct active sites: one for aminoacylation and one for editing. The misactivated valine is translocated from the active site to the editing site, which sterically excludes the correctly activated isoleucine. The single editing site contains two valyl binding pockets, one specific for each substrate (Val-AMP or Val-tRNA(Ile)).</text>
</comment>
<dbReference type="GO" id="GO:0005524">
    <property type="term" value="F:ATP binding"/>
    <property type="evidence" value="ECO:0007669"/>
    <property type="project" value="UniProtKB-UniRule"/>
</dbReference>
<organism evidence="19 20">
    <name type="scientific">Candidatus Uhrbacteria bacterium RIFCSPHIGHO2_12_FULL_54_23</name>
    <dbReference type="NCBI Taxonomy" id="1802397"/>
    <lineage>
        <taxon>Bacteria</taxon>
        <taxon>Candidatus Uhriibacteriota</taxon>
    </lineage>
</organism>
<feature type="compositionally biased region" description="Polar residues" evidence="16">
    <location>
        <begin position="481"/>
        <end position="493"/>
    </location>
</feature>
<dbReference type="PANTHER" id="PTHR42780:SF1">
    <property type="entry name" value="ISOLEUCINE--TRNA LIGASE, CYTOPLASMIC"/>
    <property type="match status" value="1"/>
</dbReference>
<evidence type="ECO:0000256" key="8">
    <source>
        <dbReference type="ARBA" id="ARBA00022741"/>
    </source>
</evidence>
<evidence type="ECO:0000256" key="2">
    <source>
        <dbReference type="ARBA" id="ARBA00004496"/>
    </source>
</evidence>
<dbReference type="SUPFAM" id="SSF47323">
    <property type="entry name" value="Anticodon-binding domain of a subclass of class I aminoacyl-tRNA synthetases"/>
    <property type="match status" value="1"/>
</dbReference>
<feature type="binding site" evidence="15">
    <location>
        <position position="863"/>
    </location>
    <ligand>
        <name>ATP</name>
        <dbReference type="ChEBI" id="CHEBI:30616"/>
    </ligand>
</feature>
<dbReference type="Gene3D" id="3.90.740.10">
    <property type="entry name" value="Valyl/Leucyl/Isoleucyl-tRNA synthetase, editing domain"/>
    <property type="match status" value="1"/>
</dbReference>
<sequence length="1221" mass="138011">MSMNLLEQELKVLEWWRREKVFERSVDKPSPKGDFVFYEGPPTANGRPGIHHVISRQFKDIIPRFKTMQGYRVVRKGGWDTHGLPVELEVEKQLGLKNKKEVEAYGIAAFNKKCKESVWKYKEDWERFTERIAYWLDIKNPYVTYEGSYIDGLWAVIKKFWERGLLIEGHKVVPHCPRCGTALSSHELAQGYQTVSDKSVYVMFKLKNSKFKVEGDIYILSWTTTPWTLPGNVALAVGKEIEYVVVRIKNKESGMTEYVIVAKERLSIVEGEYEAVQEIKGDDLVGLEYEPLFDIPALKFPTSYKVYAADFVSTADGTGVVHTAVMYGEDDYQLGAQVGLPKVHTVAEDGTFVGIRNEELGIMGELAGRFVKDPGTERMIIEYLEGKGLVFKKEYYEHDYPFCWRCKTPLLYYAKHSWFVAMSKLRNELIEANNQINWVPGYIKEGRFGEWLREVKDWAFSRERYWGTPLPIWTCQIGNNQSPRDNNQISNDNSHPEPVEGSLHSGRDDKGGCGRIEVIGSVAELVQKSKLNNRYIFMRHGEAETNVRSICNGVRESSIHFPLTERGEEQASSSVSRLISYGADMIITSPFVRTKATADAVGAKLKLAIETDERLREIAVGEYEGKTVDEAETYFSSVGERFVKQFPGGESYGDILARMQEALQDYETRYQGKTILIVSHGDPLWVLLWTLAGSPGKLEDFPYPQLAQPVMADHGVFLTDERGELDLHRPRVDQIELPCSCGGVMRRVPEVADVWFDSGAMPFVQYEENVEALGDTPPFVSSPLTRGEGTHQTPLPKKGEDGGEGVSTLKQFPADYIAEAIDQTRGWFYTLLAVSVALGKGTPFKNVICLGHILDAKGKKMSKSLGNIVVPSEMFEKYGVDAVRWYLFTMNDPGLPKRFNERELQEVVKKFFMILWNVVLFHELYPAAEGAQNKEQGTKRHVLDKWIVARVSQLIKLVTERLEAYDITPAGRAIQEFVTDLSTWYVRRSRERMKSGDEEARQTLRLVLIEAATLIAPFVPFTAEALWGKLQRTRNKEQGTIESVHLADWPKAGEIDLDVLNTMAAVRKIVEAGLAARAAAKMPIRQPLQCARIRNLELGIKEEYIEILKDELNVKEVIIEKGAGELAVELDTNLTEELKLEGMKRELIRAVNNLRKAAKLTIQDTIAWELQRTPATEKVVEAWRGELLTATLATAVTLVNAVQAGTKGIVKLGEEEVGFGF</sequence>
<dbReference type="CDD" id="cd07961">
    <property type="entry name" value="Anticodon_Ia_Ile_ABEc"/>
    <property type="match status" value="1"/>
</dbReference>
<dbReference type="InterPro" id="IPR009080">
    <property type="entry name" value="tRNAsynth_Ia_anticodon-bd"/>
</dbReference>
<dbReference type="GO" id="GO:0006428">
    <property type="term" value="P:isoleucyl-tRNA aminoacylation"/>
    <property type="evidence" value="ECO:0007669"/>
    <property type="project" value="UniProtKB-UniRule"/>
</dbReference>
<dbReference type="InterPro" id="IPR002300">
    <property type="entry name" value="aa-tRNA-synth_Ia"/>
</dbReference>
<feature type="domain" description="Aminoacyl-tRNA synthetase class Ia" evidence="17">
    <location>
        <begin position="810"/>
        <end position="888"/>
    </location>
</feature>
<evidence type="ECO:0000256" key="7">
    <source>
        <dbReference type="ARBA" id="ARBA00022723"/>
    </source>
</evidence>
<evidence type="ECO:0000256" key="11">
    <source>
        <dbReference type="ARBA" id="ARBA00022917"/>
    </source>
</evidence>
<dbReference type="EMBL" id="MGEF01000063">
    <property type="protein sequence ID" value="OGL77225.1"/>
    <property type="molecule type" value="Genomic_DNA"/>
</dbReference>
<name>A0A1F7UG31_9BACT</name>
<dbReference type="SMART" id="SM00855">
    <property type="entry name" value="PGAM"/>
    <property type="match status" value="1"/>
</dbReference>
<dbReference type="InterPro" id="IPR002301">
    <property type="entry name" value="Ile-tRNA-ligase"/>
</dbReference>
<comment type="similarity">
    <text evidence="3 15">Belongs to the class-I aminoacyl-tRNA synthetase family. IleS type 2 subfamily.</text>
</comment>
<gene>
    <name evidence="15" type="primary">ileS</name>
    <name evidence="19" type="ORF">A3J43_04370</name>
</gene>
<dbReference type="GO" id="GO:0005737">
    <property type="term" value="C:cytoplasm"/>
    <property type="evidence" value="ECO:0007669"/>
    <property type="project" value="UniProtKB-SubCell"/>
</dbReference>
<feature type="region of interest" description="Disordered" evidence="16">
    <location>
        <begin position="481"/>
        <end position="512"/>
    </location>
</feature>
<dbReference type="Pfam" id="PF08264">
    <property type="entry name" value="Anticodon_1"/>
    <property type="match status" value="1"/>
</dbReference>
<dbReference type="Pfam" id="PF00300">
    <property type="entry name" value="His_Phos_1"/>
    <property type="match status" value="1"/>
</dbReference>
<dbReference type="InterPro" id="IPR009008">
    <property type="entry name" value="Val/Leu/Ile-tRNA-synth_edit"/>
</dbReference>
<dbReference type="EC" id="6.1.1.5" evidence="15"/>
<evidence type="ECO:0000256" key="1">
    <source>
        <dbReference type="ARBA" id="ARBA00001947"/>
    </source>
</evidence>
<evidence type="ECO:0000256" key="13">
    <source>
        <dbReference type="ARBA" id="ARBA00025217"/>
    </source>
</evidence>
<evidence type="ECO:0000256" key="12">
    <source>
        <dbReference type="ARBA" id="ARBA00023146"/>
    </source>
</evidence>
<evidence type="ECO:0000256" key="3">
    <source>
        <dbReference type="ARBA" id="ARBA00007078"/>
    </source>
</evidence>
<dbReference type="HAMAP" id="MF_02003">
    <property type="entry name" value="Ile_tRNA_synth_type2"/>
    <property type="match status" value="1"/>
</dbReference>
<dbReference type="FunFam" id="3.40.50.620:FF:000063">
    <property type="entry name" value="Isoleucine--tRNA ligase"/>
    <property type="match status" value="1"/>
</dbReference>
<dbReference type="STRING" id="1802397.A3J43_04370"/>
<feature type="short sequence motif" description="'HIGH' region" evidence="15">
    <location>
        <begin position="42"/>
        <end position="52"/>
    </location>
</feature>
<evidence type="ECO:0000256" key="16">
    <source>
        <dbReference type="SAM" id="MobiDB-lite"/>
    </source>
</evidence>
<evidence type="ECO:0000256" key="9">
    <source>
        <dbReference type="ARBA" id="ARBA00022833"/>
    </source>
</evidence>
<comment type="subunit">
    <text evidence="4 15">Monomer.</text>
</comment>
<dbReference type="InterPro" id="IPR033709">
    <property type="entry name" value="Anticodon_Ile_ABEc"/>
</dbReference>
<dbReference type="Pfam" id="PF00133">
    <property type="entry name" value="tRNA-synt_1"/>
    <property type="match status" value="2"/>
</dbReference>
<dbReference type="GO" id="GO:0004822">
    <property type="term" value="F:isoleucine-tRNA ligase activity"/>
    <property type="evidence" value="ECO:0007669"/>
    <property type="project" value="UniProtKB-UniRule"/>
</dbReference>
<evidence type="ECO:0000256" key="6">
    <source>
        <dbReference type="ARBA" id="ARBA00022598"/>
    </source>
</evidence>
<dbReference type="PANTHER" id="PTHR42780">
    <property type="entry name" value="SOLEUCYL-TRNA SYNTHETASE"/>
    <property type="match status" value="1"/>
</dbReference>
<dbReference type="AlphaFoldDB" id="A0A1F7UG31"/>
<feature type="short sequence motif" description="'KMSKS' region" evidence="15">
    <location>
        <begin position="860"/>
        <end position="864"/>
    </location>
</feature>
<comment type="subcellular location">
    <subcellularLocation>
        <location evidence="2 15">Cytoplasm</location>
    </subcellularLocation>
</comment>
<feature type="domain" description="Methionyl/Valyl/Leucyl/Isoleucyl-tRNA synthetase anticodon-binding" evidence="18">
    <location>
        <begin position="944"/>
        <end position="1089"/>
    </location>
</feature>
<feature type="region of interest" description="Disordered" evidence="16">
    <location>
        <begin position="781"/>
        <end position="804"/>
    </location>
</feature>
<evidence type="ECO:0000313" key="19">
    <source>
        <dbReference type="EMBL" id="OGL77225.1"/>
    </source>
</evidence>
<dbReference type="CDD" id="cd07067">
    <property type="entry name" value="HP_PGM_like"/>
    <property type="match status" value="1"/>
</dbReference>
<evidence type="ECO:0000256" key="10">
    <source>
        <dbReference type="ARBA" id="ARBA00022840"/>
    </source>
</evidence>
<dbReference type="Gene3D" id="1.10.730.10">
    <property type="entry name" value="Isoleucyl-tRNA Synthetase, Domain 1"/>
    <property type="match status" value="1"/>
</dbReference>
<accession>A0A1F7UG31</accession>
<evidence type="ECO:0000313" key="20">
    <source>
        <dbReference type="Proteomes" id="UP000176604"/>
    </source>
</evidence>
<evidence type="ECO:0000256" key="5">
    <source>
        <dbReference type="ARBA" id="ARBA00022490"/>
    </source>
</evidence>
<dbReference type="InterPro" id="IPR029033">
    <property type="entry name" value="His_PPase_superfam"/>
</dbReference>
<keyword evidence="11 15" id="KW-0648">Protein biosynthesis</keyword>
<dbReference type="Pfam" id="PF19302">
    <property type="entry name" value="DUF5915"/>
    <property type="match status" value="1"/>
</dbReference>
<dbReference type="GO" id="GO:0002161">
    <property type="term" value="F:aminoacyl-tRNA deacylase activity"/>
    <property type="evidence" value="ECO:0007669"/>
    <property type="project" value="InterPro"/>
</dbReference>
<evidence type="ECO:0000256" key="15">
    <source>
        <dbReference type="HAMAP-Rule" id="MF_02003"/>
    </source>
</evidence>
<dbReference type="SUPFAM" id="SSF52374">
    <property type="entry name" value="Nucleotidylyl transferase"/>
    <property type="match status" value="1"/>
</dbReference>
<dbReference type="Gene3D" id="3.40.50.1240">
    <property type="entry name" value="Phosphoglycerate mutase-like"/>
    <property type="match status" value="1"/>
</dbReference>
<dbReference type="Gene3D" id="3.40.50.620">
    <property type="entry name" value="HUPs"/>
    <property type="match status" value="3"/>
</dbReference>
<keyword evidence="6 15" id="KW-0436">Ligase</keyword>
<dbReference type="InterPro" id="IPR014729">
    <property type="entry name" value="Rossmann-like_a/b/a_fold"/>
</dbReference>
<protein>
    <recommendedName>
        <fullName evidence="15">Isoleucine--tRNA ligase</fullName>
        <ecNumber evidence="15">6.1.1.5</ecNumber>
    </recommendedName>
    <alternativeName>
        <fullName evidence="15">Isoleucyl-tRNA synthetase</fullName>
        <shortName evidence="15">IleRS</shortName>
    </alternativeName>
</protein>
<keyword evidence="5 15" id="KW-0963">Cytoplasm</keyword>
<dbReference type="SUPFAM" id="SSF53254">
    <property type="entry name" value="Phosphoglycerate mutase-like"/>
    <property type="match status" value="1"/>
</dbReference>
<dbReference type="SUPFAM" id="SSF50677">
    <property type="entry name" value="ValRS/IleRS/LeuRS editing domain"/>
    <property type="match status" value="1"/>
</dbReference>
<comment type="caution">
    <text evidence="19">The sequence shown here is derived from an EMBL/GenBank/DDBJ whole genome shotgun (WGS) entry which is preliminary data.</text>
</comment>
<proteinExistence type="inferred from homology"/>
<keyword evidence="9 15" id="KW-0862">Zinc</keyword>
<dbReference type="GO" id="GO:0000049">
    <property type="term" value="F:tRNA binding"/>
    <property type="evidence" value="ECO:0007669"/>
    <property type="project" value="InterPro"/>
</dbReference>
<dbReference type="InterPro" id="IPR023586">
    <property type="entry name" value="Ile-tRNA-ligase_type2"/>
</dbReference>
<dbReference type="GO" id="GO:0008270">
    <property type="term" value="F:zinc ion binding"/>
    <property type="evidence" value="ECO:0007669"/>
    <property type="project" value="UniProtKB-UniRule"/>
</dbReference>
<evidence type="ECO:0000259" key="18">
    <source>
        <dbReference type="Pfam" id="PF08264"/>
    </source>
</evidence>
<dbReference type="PRINTS" id="PR00984">
    <property type="entry name" value="TRNASYNTHILE"/>
</dbReference>
<comment type="function">
    <text evidence="13 15">Catalyzes the attachment of isoleucine to tRNA(Ile). As IleRS can inadvertently accommodate and process structurally similar amino acids such as valine, to avoid such errors it has two additional distinct tRNA(Ile)-dependent editing activities. One activity is designated as 'pretransfer' editing and involves the hydrolysis of activated Val-AMP. The other activity is designated 'posttransfer' editing and involves deacylation of mischarged Val-tRNA(Ile).</text>
</comment>
<keyword evidence="8 15" id="KW-0547">Nucleotide-binding</keyword>
<evidence type="ECO:0000256" key="4">
    <source>
        <dbReference type="ARBA" id="ARBA00011245"/>
    </source>
</evidence>
<dbReference type="Proteomes" id="UP000176604">
    <property type="component" value="Unassembled WGS sequence"/>
</dbReference>
<evidence type="ECO:0000259" key="17">
    <source>
        <dbReference type="Pfam" id="PF00133"/>
    </source>
</evidence>
<dbReference type="InterPro" id="IPR013155">
    <property type="entry name" value="M/V/L/I-tRNA-synth_anticd-bd"/>
</dbReference>
<evidence type="ECO:0000256" key="14">
    <source>
        <dbReference type="ARBA" id="ARBA00048359"/>
    </source>
</evidence>
<keyword evidence="12 15" id="KW-0030">Aminoacyl-tRNA synthetase</keyword>